<evidence type="ECO:0000313" key="4">
    <source>
        <dbReference type="Proteomes" id="UP000467700"/>
    </source>
</evidence>
<reference evidence="3 4" key="1">
    <citation type="submission" date="2020-01" db="EMBL/GenBank/DDBJ databases">
        <authorList>
            <person name="Gupta K D."/>
        </authorList>
    </citation>
    <scope>NUCLEOTIDE SEQUENCE [LARGE SCALE GENOMIC DNA]</scope>
</reference>
<protein>
    <recommendedName>
        <fullName evidence="2">NACHT domain-containing protein</fullName>
    </recommendedName>
</protein>
<dbReference type="InterPro" id="IPR027417">
    <property type="entry name" value="P-loop_NTPase"/>
</dbReference>
<dbReference type="PANTHER" id="PTHR10039">
    <property type="entry name" value="AMELOGENIN"/>
    <property type="match status" value="1"/>
</dbReference>
<keyword evidence="4" id="KW-1185">Reference proteome</keyword>
<gene>
    <name evidence="3" type="ORF">AAE3_LOCUS11386</name>
</gene>
<feature type="domain" description="NACHT" evidence="2">
    <location>
        <begin position="90"/>
        <end position="248"/>
    </location>
</feature>
<organism evidence="3 4">
    <name type="scientific">Cyclocybe aegerita</name>
    <name type="common">Black poplar mushroom</name>
    <name type="synonym">Agrocybe aegerita</name>
    <dbReference type="NCBI Taxonomy" id="1973307"/>
    <lineage>
        <taxon>Eukaryota</taxon>
        <taxon>Fungi</taxon>
        <taxon>Dikarya</taxon>
        <taxon>Basidiomycota</taxon>
        <taxon>Agaricomycotina</taxon>
        <taxon>Agaricomycetes</taxon>
        <taxon>Agaricomycetidae</taxon>
        <taxon>Agaricales</taxon>
        <taxon>Agaricineae</taxon>
        <taxon>Bolbitiaceae</taxon>
        <taxon>Cyclocybe</taxon>
    </lineage>
</organism>
<dbReference type="SUPFAM" id="SSF52540">
    <property type="entry name" value="P-loop containing nucleoside triphosphate hydrolases"/>
    <property type="match status" value="1"/>
</dbReference>
<dbReference type="Gene3D" id="3.40.50.300">
    <property type="entry name" value="P-loop containing nucleotide triphosphate hydrolases"/>
    <property type="match status" value="1"/>
</dbReference>
<dbReference type="InterPro" id="IPR056884">
    <property type="entry name" value="NPHP3-like_N"/>
</dbReference>
<evidence type="ECO:0000313" key="3">
    <source>
        <dbReference type="EMBL" id="CAA7269144.1"/>
    </source>
</evidence>
<dbReference type="EMBL" id="CACVBS010000075">
    <property type="protein sequence ID" value="CAA7269144.1"/>
    <property type="molecule type" value="Genomic_DNA"/>
</dbReference>
<proteinExistence type="predicted"/>
<dbReference type="Proteomes" id="UP000467700">
    <property type="component" value="Unassembled WGS sequence"/>
</dbReference>
<comment type="caution">
    <text evidence="3">The sequence shown here is derived from an EMBL/GenBank/DDBJ whole genome shotgun (WGS) entry which is preliminary data.</text>
</comment>
<dbReference type="PROSITE" id="PS50837">
    <property type="entry name" value="NACHT"/>
    <property type="match status" value="1"/>
</dbReference>
<evidence type="ECO:0000256" key="1">
    <source>
        <dbReference type="ARBA" id="ARBA00022737"/>
    </source>
</evidence>
<accession>A0A8S0VZT1</accession>
<dbReference type="Pfam" id="PF24883">
    <property type="entry name" value="NPHP3_N"/>
    <property type="match status" value="1"/>
</dbReference>
<name>A0A8S0VZT1_CYCAE</name>
<dbReference type="PANTHER" id="PTHR10039:SF17">
    <property type="entry name" value="FUNGAL STAND N-TERMINAL GOODBYE DOMAIN-CONTAINING PROTEIN-RELATED"/>
    <property type="match status" value="1"/>
</dbReference>
<sequence length="794" mass="90503">MAESHIFANANNVSIQDSHFHAVQNNYQAEYQVERRTLLKELDLLCEKSAFNALVDSNARYDAPKCDEGTREAIIQRIMDWIESDEAQASALWLHGPAGSGKSALAKTIAELCMEKKSLIATFFFTRTRIDRVTDGNLLIPTLAYQLARKMALPRRYIKKVLLRDPAIFYRTRKAQMEELIIKPLNTYFSRLEHNYKRLFQGASLRLIVIDGLDECFGKDIQRDLLSVLGKTIERLRLPIRFLIASRPETQIRMLIIDDGVFKADRLITLDLGNDPNTAHDIRTYLEIHFTKVRYQHPIRTEIPASWPSTEDITTLVERASGQFIYASTVYGYVSSSKHNPVKRLAIIIERLPPPRLDSPYGQLDLLYQLIFSSAEESGVDVEKVLQALGILIIERPKGALDYLYRTYAGVASVLGVTPGEVALLLDEFVSLIALPSLETPRPIQILHASLADFLLDGSRCGRFYVDNRRIHSILALSYCERIGDLVSTMTRATHCDDLEHHFLPFITHCQNSYLPAGDFSNAMSLIAEALFFSCHCAEPCDEVIHGSLANDPTTSSLAAEWNEQIRKKRLAFITITPYLDLRKLPVWSHLSEQFTRTRWIVEGPEMSHVEALQSYDVSQVFGEDELIVIDIPSLLPGRCLAVLEWLKRLRDRRVSFCGILFCQDVMHDMGWAKSQECHGFLNYFQGLCPVGLFLTAQPKKGELPIRSIKVKSDGFRPLLVGWQQATQSRGRLLWCKYWQETEASLHQILLDTILSEGKVSENDIEDLQSAWMQLVPYDDQPFHFLDVRTLPRR</sequence>
<keyword evidence="1" id="KW-0677">Repeat</keyword>
<evidence type="ECO:0000259" key="2">
    <source>
        <dbReference type="PROSITE" id="PS50837"/>
    </source>
</evidence>
<dbReference type="OrthoDB" id="538223at2759"/>
<dbReference type="InterPro" id="IPR007111">
    <property type="entry name" value="NACHT_NTPase"/>
</dbReference>
<dbReference type="AlphaFoldDB" id="A0A8S0VZT1"/>